<dbReference type="GO" id="GO:0016757">
    <property type="term" value="F:glycosyltransferase activity"/>
    <property type="evidence" value="ECO:0007669"/>
    <property type="project" value="UniProtKB-KW"/>
</dbReference>
<dbReference type="Pfam" id="PF04041">
    <property type="entry name" value="Glyco_hydro_130"/>
    <property type="match status" value="1"/>
</dbReference>
<name>A0A2T5JE99_9SPHI</name>
<dbReference type="InterPro" id="IPR007184">
    <property type="entry name" value="Mannoside_phosphorylase"/>
</dbReference>
<comment type="caution">
    <text evidence="4">The sequence shown here is derived from an EMBL/GenBank/DDBJ whole genome shotgun (WGS) entry which is preliminary data.</text>
</comment>
<dbReference type="PANTHER" id="PTHR34106:SF5">
    <property type="entry name" value="GLYCOSIDASE"/>
    <property type="match status" value="1"/>
</dbReference>
<dbReference type="Gene3D" id="2.115.10.20">
    <property type="entry name" value="Glycosyl hydrolase domain, family 43"/>
    <property type="match status" value="1"/>
</dbReference>
<dbReference type="InterPro" id="IPR023296">
    <property type="entry name" value="Glyco_hydro_beta-prop_sf"/>
</dbReference>
<accession>A0A2T5JE99</accession>
<comment type="similarity">
    <text evidence="3">Belongs to the glycosyl hydrolase 130 family.</text>
</comment>
<sequence>MWDSARVGADAVPIRTARGWLEIYPRANAEHRYGLGALLLDPDDPSKVIGRTKNPIMVPTAAYALSGFFGYVVFTNGHIVDGDRLTIYYGAADECVCGAHFSINEILSRLS</sequence>
<keyword evidence="5" id="KW-1185">Reference proteome</keyword>
<keyword evidence="1" id="KW-0328">Glycosyltransferase</keyword>
<protein>
    <submittedName>
        <fullName evidence="4">Uncharacterized protein DUF377</fullName>
    </submittedName>
</protein>
<evidence type="ECO:0000313" key="4">
    <source>
        <dbReference type="EMBL" id="PTR00089.1"/>
    </source>
</evidence>
<dbReference type="PANTHER" id="PTHR34106">
    <property type="entry name" value="GLYCOSIDASE"/>
    <property type="match status" value="1"/>
</dbReference>
<dbReference type="EMBL" id="QAOQ01000002">
    <property type="protein sequence ID" value="PTR00089.1"/>
    <property type="molecule type" value="Genomic_DNA"/>
</dbReference>
<organism evidence="4 5">
    <name type="scientific">Mucilaginibacter yixingensis</name>
    <dbReference type="NCBI Taxonomy" id="1295612"/>
    <lineage>
        <taxon>Bacteria</taxon>
        <taxon>Pseudomonadati</taxon>
        <taxon>Bacteroidota</taxon>
        <taxon>Sphingobacteriia</taxon>
        <taxon>Sphingobacteriales</taxon>
        <taxon>Sphingobacteriaceae</taxon>
        <taxon>Mucilaginibacter</taxon>
    </lineage>
</organism>
<evidence type="ECO:0000313" key="5">
    <source>
        <dbReference type="Proteomes" id="UP000244168"/>
    </source>
</evidence>
<proteinExistence type="inferred from homology"/>
<evidence type="ECO:0000256" key="3">
    <source>
        <dbReference type="ARBA" id="ARBA00024356"/>
    </source>
</evidence>
<dbReference type="SUPFAM" id="SSF75005">
    <property type="entry name" value="Arabinanase/levansucrase/invertase"/>
    <property type="match status" value="1"/>
</dbReference>
<evidence type="ECO:0000256" key="2">
    <source>
        <dbReference type="ARBA" id="ARBA00022679"/>
    </source>
</evidence>
<dbReference type="Proteomes" id="UP000244168">
    <property type="component" value="Unassembled WGS sequence"/>
</dbReference>
<evidence type="ECO:0000256" key="1">
    <source>
        <dbReference type="ARBA" id="ARBA00022676"/>
    </source>
</evidence>
<reference evidence="4 5" key="1">
    <citation type="submission" date="2018-04" db="EMBL/GenBank/DDBJ databases">
        <title>Genomic Encyclopedia of Archaeal and Bacterial Type Strains, Phase II (KMG-II): from individual species to whole genera.</title>
        <authorList>
            <person name="Goeker M."/>
        </authorList>
    </citation>
    <scope>NUCLEOTIDE SEQUENCE [LARGE SCALE GENOMIC DNA]</scope>
    <source>
        <strain evidence="4 5">DSM 26809</strain>
    </source>
</reference>
<gene>
    <name evidence="4" type="ORF">C8P68_102921</name>
</gene>
<keyword evidence="2" id="KW-0808">Transferase</keyword>
<dbReference type="AlphaFoldDB" id="A0A2T5JE99"/>